<reference evidence="2 3" key="1">
    <citation type="submission" date="2024-11" db="EMBL/GenBank/DDBJ databases">
        <authorList>
            <person name="Kaparullina E.N."/>
            <person name="Delegan Y.A."/>
            <person name="Doronina N.V."/>
        </authorList>
    </citation>
    <scope>NUCLEOTIDE SEQUENCE [LARGE SCALE GENOMIC DNA]</scope>
    <source>
        <strain evidence="2 3">7sh_L</strain>
    </source>
</reference>
<evidence type="ECO:0008006" key="4">
    <source>
        <dbReference type="Google" id="ProtNLM"/>
    </source>
</evidence>
<dbReference type="Gene3D" id="3.40.190.10">
    <property type="entry name" value="Periplasmic binding protein-like II"/>
    <property type="match status" value="1"/>
</dbReference>
<dbReference type="RefSeq" id="WP_400883020.1">
    <property type="nucleotide sequence ID" value="NZ_JBIWXY010000002.1"/>
</dbReference>
<dbReference type="EMBL" id="JBIWXY010000002">
    <property type="protein sequence ID" value="MFJ5446894.1"/>
    <property type="molecule type" value="Genomic_DNA"/>
</dbReference>
<organism evidence="2 3">
    <name type="scientific">Methylobacillus methanolivorans</name>
    <dbReference type="NCBI Taxonomy" id="1848927"/>
    <lineage>
        <taxon>Bacteria</taxon>
        <taxon>Pseudomonadati</taxon>
        <taxon>Pseudomonadota</taxon>
        <taxon>Betaproteobacteria</taxon>
        <taxon>Nitrosomonadales</taxon>
        <taxon>Methylophilaceae</taxon>
        <taxon>Methylobacillus</taxon>
    </lineage>
</organism>
<evidence type="ECO:0000256" key="1">
    <source>
        <dbReference type="SAM" id="SignalP"/>
    </source>
</evidence>
<gene>
    <name evidence="2" type="ORF">ACIKP9_11690</name>
</gene>
<proteinExistence type="predicted"/>
<keyword evidence="1" id="KW-0732">Signal</keyword>
<name>A0ABW8GN85_9PROT</name>
<feature type="chain" id="PRO_5046441846" description="PBP domain-containing protein" evidence="1">
    <location>
        <begin position="22"/>
        <end position="471"/>
    </location>
</feature>
<dbReference type="Proteomes" id="UP001617669">
    <property type="component" value="Unassembled WGS sequence"/>
</dbReference>
<comment type="caution">
    <text evidence="2">The sequence shown here is derived from an EMBL/GenBank/DDBJ whole genome shotgun (WGS) entry which is preliminary data.</text>
</comment>
<keyword evidence="3" id="KW-1185">Reference proteome</keyword>
<accession>A0ABW8GN85</accession>
<evidence type="ECO:0000313" key="2">
    <source>
        <dbReference type="EMBL" id="MFJ5446894.1"/>
    </source>
</evidence>
<evidence type="ECO:0000313" key="3">
    <source>
        <dbReference type="Proteomes" id="UP001617669"/>
    </source>
</evidence>
<sequence length="471" mass="48307">MQVKQMILAVAATLAAGSVLAAPVTPAQIGAARTAGTLQETWISGASAPTFNIFRGFELGCDANSVSLFSNSSSDTSVRPGSLGNYAAYACTRGGRVSVVYHTVFDGSLNAYAPHINGTQLQRLRRLENASCAIATSAFPGHVNYKSCTLVNPAATPDGAVAKPAGGFSDVEASLFGFDVSTAGTEVEANVGQTFGVAVTIPLYRALQVAQGIYASTAAANAADAAFSPANAPNISSSQYTSIVAQFSGYQSDWSPLVGDAGAGKAVYLERRVASSGTQASSNAYFLKNPCSTAGLEPAAAVDSGGSFFVTEHSGSGNVKTALTTRGTNNQFAIGVLSMENNWRSESAANAGYRYLKLDGVHPEAGTVDVNANGTADGLEFARESAINGNYGFHIEMRSFVANTADTFGRNLIPAITSALGNPNNCADVPRGLTLNPLGGSSCSTGSSSELAVVAKGTRFGNNCAAQQLFN</sequence>
<protein>
    <recommendedName>
        <fullName evidence="4">PBP domain-containing protein</fullName>
    </recommendedName>
</protein>
<feature type="signal peptide" evidence="1">
    <location>
        <begin position="1"/>
        <end position="21"/>
    </location>
</feature>